<dbReference type="InterPro" id="IPR011701">
    <property type="entry name" value="MFS"/>
</dbReference>
<feature type="transmembrane region" description="Helical" evidence="8">
    <location>
        <begin position="283"/>
        <end position="304"/>
    </location>
</feature>
<comment type="similarity">
    <text evidence="2">Belongs to the major facilitator superfamily.</text>
</comment>
<dbReference type="EMBL" id="JACJLA010000007">
    <property type="protein sequence ID" value="MBM6912685.1"/>
    <property type="molecule type" value="Genomic_DNA"/>
</dbReference>
<evidence type="ECO:0000256" key="8">
    <source>
        <dbReference type="SAM" id="Phobius"/>
    </source>
</evidence>
<keyword evidence="11" id="KW-1185">Reference proteome</keyword>
<sequence>MERIQSKTTEYYKAIIALFIGSLIAFGVEYCVQPIIPVLAKTFTLQPTTASLAVSFGTGGMAASMLLIAGVANRLERRLTMVIGLLLSSVLAVLIAVSSYFHLILLMRLCQGMLLAGFPAMAVAYINEEFDPSIIGGVVGIYVSGTSVGGLVGRILLSTLTDYMSWRYALAIEAILYIVLGILFWVLLPKPKAVRQPPIPWHRLWNEGRRILSNRNLVGVYVVAMLIMGAFVCVYNFISYILLAPPYHFSQTAIGFVYLLYLLGTVSSTVMGMMSDSIGNGKVICLSVVCMLVGSLVSVFMPIVIKLLGIGIFTFGFFGAHSAACSWAGRLDSADKAEITALYMLFYYIGASVFGSLGGQFLTFWSWPGVVAYLTVLGVIALGIGLWLTKHVGYDK</sequence>
<comment type="subcellular location">
    <subcellularLocation>
        <location evidence="1">Cell membrane</location>
        <topology evidence="1">Multi-pass membrane protein</topology>
    </subcellularLocation>
</comment>
<evidence type="ECO:0000259" key="9">
    <source>
        <dbReference type="PROSITE" id="PS50850"/>
    </source>
</evidence>
<feature type="transmembrane region" description="Helical" evidence="8">
    <location>
        <begin position="249"/>
        <end position="271"/>
    </location>
</feature>
<dbReference type="RefSeq" id="WP_205087772.1">
    <property type="nucleotide sequence ID" value="NZ_JACJLA010000007.1"/>
</dbReference>
<accession>A0ABS2GH89</accession>
<dbReference type="PROSITE" id="PS50850">
    <property type="entry name" value="MFS"/>
    <property type="match status" value="1"/>
</dbReference>
<evidence type="ECO:0000256" key="3">
    <source>
        <dbReference type="ARBA" id="ARBA00022448"/>
    </source>
</evidence>
<dbReference type="SUPFAM" id="SSF103473">
    <property type="entry name" value="MFS general substrate transporter"/>
    <property type="match status" value="1"/>
</dbReference>
<evidence type="ECO:0000256" key="4">
    <source>
        <dbReference type="ARBA" id="ARBA00022475"/>
    </source>
</evidence>
<gene>
    <name evidence="10" type="ORF">H6A01_05025</name>
</gene>
<feature type="transmembrane region" description="Helical" evidence="8">
    <location>
        <begin position="218"/>
        <end position="243"/>
    </location>
</feature>
<reference evidence="10 11" key="1">
    <citation type="journal article" date="2021" name="Sci. Rep.">
        <title>The distribution of antibiotic resistance genes in chicken gut microbiota commensals.</title>
        <authorList>
            <person name="Juricova H."/>
            <person name="Matiasovicova J."/>
            <person name="Kubasova T."/>
            <person name="Cejkova D."/>
            <person name="Rychlik I."/>
        </authorList>
    </citation>
    <scope>NUCLEOTIDE SEQUENCE [LARGE SCALE GENOMIC DNA]</scope>
    <source>
        <strain evidence="10 11">An537</strain>
    </source>
</reference>
<comment type="caution">
    <text evidence="10">The sequence shown here is derived from an EMBL/GenBank/DDBJ whole genome shotgun (WGS) entry which is preliminary data.</text>
</comment>
<keyword evidence="6 8" id="KW-1133">Transmembrane helix</keyword>
<keyword evidence="5 8" id="KW-0812">Transmembrane</keyword>
<feature type="transmembrane region" description="Helical" evidence="8">
    <location>
        <begin position="370"/>
        <end position="389"/>
    </location>
</feature>
<feature type="domain" description="Major facilitator superfamily (MFS) profile" evidence="9">
    <location>
        <begin position="14"/>
        <end position="393"/>
    </location>
</feature>
<feature type="transmembrane region" description="Helical" evidence="8">
    <location>
        <begin position="168"/>
        <end position="188"/>
    </location>
</feature>
<evidence type="ECO:0000256" key="5">
    <source>
        <dbReference type="ARBA" id="ARBA00022692"/>
    </source>
</evidence>
<organism evidence="10 11">
    <name type="scientific">Veillonella magna</name>
    <dbReference type="NCBI Taxonomy" id="464322"/>
    <lineage>
        <taxon>Bacteria</taxon>
        <taxon>Bacillati</taxon>
        <taxon>Bacillota</taxon>
        <taxon>Negativicutes</taxon>
        <taxon>Veillonellales</taxon>
        <taxon>Veillonellaceae</taxon>
        <taxon>Veillonella</taxon>
    </lineage>
</organism>
<dbReference type="CDD" id="cd17324">
    <property type="entry name" value="MFS_NepI_like"/>
    <property type="match status" value="1"/>
</dbReference>
<keyword evidence="3" id="KW-0813">Transport</keyword>
<name>A0ABS2GH89_9FIRM</name>
<feature type="transmembrane region" description="Helical" evidence="8">
    <location>
        <begin position="79"/>
        <end position="97"/>
    </location>
</feature>
<protein>
    <submittedName>
        <fullName evidence="10">MFS transporter</fullName>
    </submittedName>
</protein>
<evidence type="ECO:0000256" key="7">
    <source>
        <dbReference type="ARBA" id="ARBA00023136"/>
    </source>
</evidence>
<evidence type="ECO:0000313" key="11">
    <source>
        <dbReference type="Proteomes" id="UP000707138"/>
    </source>
</evidence>
<evidence type="ECO:0000313" key="10">
    <source>
        <dbReference type="EMBL" id="MBM6912685.1"/>
    </source>
</evidence>
<keyword evidence="7 8" id="KW-0472">Membrane</keyword>
<feature type="transmembrane region" description="Helical" evidence="8">
    <location>
        <begin position="133"/>
        <end position="156"/>
    </location>
</feature>
<dbReference type="InterPro" id="IPR036259">
    <property type="entry name" value="MFS_trans_sf"/>
</dbReference>
<dbReference type="PANTHER" id="PTHR43271:SF1">
    <property type="entry name" value="INNER MEMBRANE TRANSPORT PROTEIN YNFM"/>
    <property type="match status" value="1"/>
</dbReference>
<dbReference type="PANTHER" id="PTHR43271">
    <property type="entry name" value="BLL2771 PROTEIN"/>
    <property type="match status" value="1"/>
</dbReference>
<proteinExistence type="inferred from homology"/>
<evidence type="ECO:0000256" key="6">
    <source>
        <dbReference type="ARBA" id="ARBA00022989"/>
    </source>
</evidence>
<dbReference type="Proteomes" id="UP000707138">
    <property type="component" value="Unassembled WGS sequence"/>
</dbReference>
<dbReference type="Gene3D" id="1.20.1250.20">
    <property type="entry name" value="MFS general substrate transporter like domains"/>
    <property type="match status" value="1"/>
</dbReference>
<dbReference type="InterPro" id="IPR020846">
    <property type="entry name" value="MFS_dom"/>
</dbReference>
<evidence type="ECO:0000256" key="1">
    <source>
        <dbReference type="ARBA" id="ARBA00004651"/>
    </source>
</evidence>
<feature type="transmembrane region" description="Helical" evidence="8">
    <location>
        <begin position="310"/>
        <end position="329"/>
    </location>
</feature>
<evidence type="ECO:0000256" key="2">
    <source>
        <dbReference type="ARBA" id="ARBA00008335"/>
    </source>
</evidence>
<dbReference type="Pfam" id="PF07690">
    <property type="entry name" value="MFS_1"/>
    <property type="match status" value="1"/>
</dbReference>
<feature type="transmembrane region" description="Helical" evidence="8">
    <location>
        <begin position="50"/>
        <end position="72"/>
    </location>
</feature>
<feature type="transmembrane region" description="Helical" evidence="8">
    <location>
        <begin position="341"/>
        <end position="364"/>
    </location>
</feature>
<feature type="transmembrane region" description="Helical" evidence="8">
    <location>
        <begin position="103"/>
        <end position="126"/>
    </location>
</feature>
<keyword evidence="4" id="KW-1003">Cell membrane</keyword>
<feature type="transmembrane region" description="Helical" evidence="8">
    <location>
        <begin position="12"/>
        <end position="30"/>
    </location>
</feature>